<dbReference type="Pfam" id="PF12915">
    <property type="entry name" value="DUF3833"/>
    <property type="match status" value="1"/>
</dbReference>
<accession>A0ABZ2G345</accession>
<feature type="chain" id="PRO_5046488876" evidence="1">
    <location>
        <begin position="22"/>
        <end position="170"/>
    </location>
</feature>
<dbReference type="EMBL" id="CP145607">
    <property type="protein sequence ID" value="WWM71511.1"/>
    <property type="molecule type" value="Genomic_DNA"/>
</dbReference>
<name>A0ABZ2G345_9SPHN</name>
<keyword evidence="1" id="KW-0732">Signal</keyword>
<protein>
    <submittedName>
        <fullName evidence="2">DUF3833 family protein</fullName>
    </submittedName>
</protein>
<gene>
    <name evidence="2" type="ORF">V6R86_12735</name>
</gene>
<reference evidence="2 3" key="1">
    <citation type="submission" date="2024-02" db="EMBL/GenBank/DDBJ databases">
        <title>Full genome sequence of Sphingomonas kaistensis.</title>
        <authorList>
            <person name="Poletto B.L."/>
            <person name="Silva G."/>
            <person name="Galante D."/>
            <person name="Campos K.R."/>
            <person name="Santos M.B.N."/>
            <person name="Sacchi C.T."/>
        </authorList>
    </citation>
    <scope>NUCLEOTIDE SEQUENCE [LARGE SCALE GENOMIC DNA]</scope>
    <source>
        <strain evidence="2 3">MA4R</strain>
    </source>
</reference>
<evidence type="ECO:0000313" key="2">
    <source>
        <dbReference type="EMBL" id="WWM71511.1"/>
    </source>
</evidence>
<dbReference type="Proteomes" id="UP001382935">
    <property type="component" value="Chromosome"/>
</dbReference>
<organism evidence="2 3">
    <name type="scientific">Sphingomonas kaistensis</name>
    <dbReference type="NCBI Taxonomy" id="298708"/>
    <lineage>
        <taxon>Bacteria</taxon>
        <taxon>Pseudomonadati</taxon>
        <taxon>Pseudomonadota</taxon>
        <taxon>Alphaproteobacteria</taxon>
        <taxon>Sphingomonadales</taxon>
        <taxon>Sphingomonadaceae</taxon>
        <taxon>Sphingomonas</taxon>
    </lineage>
</organism>
<proteinExistence type="predicted"/>
<sequence length="170" mass="17995">MPSSVTARAAIPLAFLLGACAPPDLPAGTTSLDPVAFFTGDTRGSGVLDPIVGKTVPVTVESRGVPQGDTLTLTQRIAEGTKPPRTRVWTIRTLPSGGYLSTLTDAKGMVSIDLRGPRAYLGYTTPSGIKIKQELALQPDGSTILNRLEAYKFGIRVAILHETIRKPVAQ</sequence>
<dbReference type="InterPro" id="IPR024409">
    <property type="entry name" value="DUF3833"/>
</dbReference>
<keyword evidence="3" id="KW-1185">Reference proteome</keyword>
<dbReference type="RefSeq" id="WP_338504925.1">
    <property type="nucleotide sequence ID" value="NZ_CP145607.1"/>
</dbReference>
<feature type="signal peptide" evidence="1">
    <location>
        <begin position="1"/>
        <end position="21"/>
    </location>
</feature>
<evidence type="ECO:0000313" key="3">
    <source>
        <dbReference type="Proteomes" id="UP001382935"/>
    </source>
</evidence>
<evidence type="ECO:0000256" key="1">
    <source>
        <dbReference type="SAM" id="SignalP"/>
    </source>
</evidence>